<evidence type="ECO:0000256" key="11">
    <source>
        <dbReference type="ARBA" id="ARBA00049489"/>
    </source>
</evidence>
<dbReference type="GO" id="GO:0000105">
    <property type="term" value="P:L-histidine biosynthetic process"/>
    <property type="evidence" value="ECO:0007669"/>
    <property type="project" value="UniProtKB-UniRule"/>
</dbReference>
<evidence type="ECO:0000256" key="5">
    <source>
        <dbReference type="ARBA" id="ARBA00022605"/>
    </source>
</evidence>
<dbReference type="Proteomes" id="UP000291142">
    <property type="component" value="Unassembled WGS sequence"/>
</dbReference>
<dbReference type="EC" id="1.1.1.23" evidence="4 12"/>
<comment type="similarity">
    <text evidence="3 12 13 18">Belongs to the histidinol dehydrogenase family.</text>
</comment>
<evidence type="ECO:0000256" key="16">
    <source>
        <dbReference type="PIRSR" id="PIRSR000099-3"/>
    </source>
</evidence>
<accession>A0A4Q9FGI5</accession>
<dbReference type="GO" id="GO:0004399">
    <property type="term" value="F:histidinol dehydrogenase activity"/>
    <property type="evidence" value="ECO:0007669"/>
    <property type="project" value="UniProtKB-UniRule"/>
</dbReference>
<sequence length="427" mass="46202">MQIVINPNRSEWNDILMRPTQTVDDIEGTVNGIFEDVSQNGDAAIAKYTNKFDGVALESNIATINEIEESLQLVPEKLKNAIKQAKANIEAFHKAQKTSKVSVETTGGVDCWQEKRPIQKVGLYIPGGTAPLFSTVLMLAVPAQIAGCSDIVLCSPPNKEGKLAPEILFAAQLCGVTKIIKVGGIQAIAGLTFGTKSIPKVYKIFGPGNQYVTVAKQIATKYGVAIDMPAGPSELLVMADDTANAAYVASDLLSQAEHGTDSQVILVSTSKRLIYDVYKEVEKQLEVLPRKAIAEKAIANSKLIYVEDDATALEMIDEYGPEHYIICCKNEDLYVDNINNAGSVFIGDYTPESAGDYASGTNHTLPTNGFSKAYSGVNLDSFMKQMTFQKISKEGLLNIGETIELMAEAEGLQAHKNAVSIRLKDLK</sequence>
<keyword evidence="10 12" id="KW-0368">Histidine biosynthesis</keyword>
<dbReference type="FunFam" id="3.40.50.1980:FF:000002">
    <property type="entry name" value="Histidinol dehydrogenase, chloroplastic"/>
    <property type="match status" value="1"/>
</dbReference>
<comment type="pathway">
    <text evidence="2 12">Amino-acid biosynthesis; L-histidine biosynthesis; L-histidine from 5-phospho-alpha-D-ribose 1-diphosphate: step 9/9.</text>
</comment>
<evidence type="ECO:0000313" key="20">
    <source>
        <dbReference type="Proteomes" id="UP000291142"/>
    </source>
</evidence>
<evidence type="ECO:0000256" key="6">
    <source>
        <dbReference type="ARBA" id="ARBA00022723"/>
    </source>
</evidence>
<evidence type="ECO:0000256" key="9">
    <source>
        <dbReference type="ARBA" id="ARBA00023027"/>
    </source>
</evidence>
<feature type="binding site" evidence="12 15">
    <location>
        <position position="209"/>
    </location>
    <ligand>
        <name>NAD(+)</name>
        <dbReference type="ChEBI" id="CHEBI:57540"/>
    </ligand>
</feature>
<dbReference type="GO" id="GO:0005829">
    <property type="term" value="C:cytosol"/>
    <property type="evidence" value="ECO:0007669"/>
    <property type="project" value="TreeGrafter"/>
</dbReference>
<dbReference type="HAMAP" id="MF_01024">
    <property type="entry name" value="HisD"/>
    <property type="match status" value="1"/>
</dbReference>
<feature type="binding site" evidence="12 16">
    <location>
        <position position="258"/>
    </location>
    <ligand>
        <name>substrate</name>
    </ligand>
</feature>
<comment type="function">
    <text evidence="1 12">Catalyzes the sequential NAD-dependent oxidations of L-histidinol to L-histidinaldehyde and then to L-histidine.</text>
</comment>
<feature type="binding site" evidence="12 17">
    <location>
        <position position="255"/>
    </location>
    <ligand>
        <name>Zn(2+)</name>
        <dbReference type="ChEBI" id="CHEBI:29105"/>
    </ligand>
</feature>
<feature type="active site" description="Proton acceptor" evidence="12 14">
    <location>
        <position position="322"/>
    </location>
</feature>
<name>A0A4Q9FGI5_9FLAO</name>
<keyword evidence="5 12" id="KW-0028">Amino-acid biosynthesis</keyword>
<evidence type="ECO:0000256" key="2">
    <source>
        <dbReference type="ARBA" id="ARBA00004940"/>
    </source>
</evidence>
<dbReference type="InterPro" id="IPR022695">
    <property type="entry name" value="Histidinol_DH_monofunct"/>
</dbReference>
<evidence type="ECO:0000256" key="8">
    <source>
        <dbReference type="ARBA" id="ARBA00023002"/>
    </source>
</evidence>
<dbReference type="InterPro" id="IPR016161">
    <property type="entry name" value="Ald_DH/histidinol_DH"/>
</dbReference>
<feature type="binding site" evidence="12 16">
    <location>
        <position position="255"/>
    </location>
    <ligand>
        <name>substrate</name>
    </ligand>
</feature>
<comment type="catalytic activity">
    <reaction evidence="11 12">
        <text>L-histidinol + 2 NAD(+) + H2O = L-histidine + 2 NADH + 3 H(+)</text>
        <dbReference type="Rhea" id="RHEA:20641"/>
        <dbReference type="ChEBI" id="CHEBI:15377"/>
        <dbReference type="ChEBI" id="CHEBI:15378"/>
        <dbReference type="ChEBI" id="CHEBI:57540"/>
        <dbReference type="ChEBI" id="CHEBI:57595"/>
        <dbReference type="ChEBI" id="CHEBI:57699"/>
        <dbReference type="ChEBI" id="CHEBI:57945"/>
        <dbReference type="EC" id="1.1.1.23"/>
    </reaction>
</comment>
<dbReference type="FunFam" id="3.40.50.1980:FF:000001">
    <property type="entry name" value="Histidinol dehydrogenase"/>
    <property type="match status" value="1"/>
</dbReference>
<evidence type="ECO:0000256" key="10">
    <source>
        <dbReference type="ARBA" id="ARBA00023102"/>
    </source>
</evidence>
<dbReference type="FunFam" id="1.20.5.1300:FF:000002">
    <property type="entry name" value="Histidinol dehydrogenase, chloroplastic"/>
    <property type="match status" value="1"/>
</dbReference>
<evidence type="ECO:0000256" key="1">
    <source>
        <dbReference type="ARBA" id="ARBA00003850"/>
    </source>
</evidence>
<feature type="binding site" evidence="12 17">
    <location>
        <position position="258"/>
    </location>
    <ligand>
        <name>Zn(2+)</name>
        <dbReference type="ChEBI" id="CHEBI:29105"/>
    </ligand>
</feature>
<keyword evidence="7 12" id="KW-0862">Zinc</keyword>
<organism evidence="19 20">
    <name type="scientific">Hyunsoonleella flava</name>
    <dbReference type="NCBI Taxonomy" id="2527939"/>
    <lineage>
        <taxon>Bacteria</taxon>
        <taxon>Pseudomonadati</taxon>
        <taxon>Bacteroidota</taxon>
        <taxon>Flavobacteriia</taxon>
        <taxon>Flavobacteriales</taxon>
        <taxon>Flavobacteriaceae</taxon>
    </lineage>
</organism>
<feature type="binding site" evidence="12 15">
    <location>
        <position position="186"/>
    </location>
    <ligand>
        <name>NAD(+)</name>
        <dbReference type="ChEBI" id="CHEBI:57540"/>
    </ligand>
</feature>
<feature type="binding site" evidence="12 17">
    <location>
        <position position="356"/>
    </location>
    <ligand>
        <name>Zn(2+)</name>
        <dbReference type="ChEBI" id="CHEBI:29105"/>
    </ligand>
</feature>
<feature type="binding site" evidence="12 16">
    <location>
        <position position="356"/>
    </location>
    <ligand>
        <name>substrate</name>
    </ligand>
</feature>
<dbReference type="GO" id="GO:0051287">
    <property type="term" value="F:NAD binding"/>
    <property type="evidence" value="ECO:0007669"/>
    <property type="project" value="InterPro"/>
</dbReference>
<protein>
    <recommendedName>
        <fullName evidence="4 12">Histidinol dehydrogenase</fullName>
        <shortName evidence="12">HDH</shortName>
        <ecNumber evidence="4 12">1.1.1.23</ecNumber>
    </recommendedName>
</protein>
<feature type="binding site" evidence="12 16">
    <location>
        <position position="233"/>
    </location>
    <ligand>
        <name>substrate</name>
    </ligand>
</feature>
<dbReference type="PIRSF" id="PIRSF000099">
    <property type="entry name" value="Histidinol_dh"/>
    <property type="match status" value="1"/>
</dbReference>
<dbReference type="PROSITE" id="PS00611">
    <property type="entry name" value="HISOL_DEHYDROGENASE"/>
    <property type="match status" value="1"/>
</dbReference>
<dbReference type="EMBL" id="SIRT01000001">
    <property type="protein sequence ID" value="TBN06563.1"/>
    <property type="molecule type" value="Genomic_DNA"/>
</dbReference>
<dbReference type="Pfam" id="PF00815">
    <property type="entry name" value="Histidinol_dh"/>
    <property type="match status" value="1"/>
</dbReference>
<dbReference type="InterPro" id="IPR012131">
    <property type="entry name" value="Hstdl_DH"/>
</dbReference>
<evidence type="ECO:0000256" key="15">
    <source>
        <dbReference type="PIRSR" id="PIRSR000099-2"/>
    </source>
</evidence>
<dbReference type="AlphaFoldDB" id="A0A4Q9FGI5"/>
<dbReference type="OrthoDB" id="9805269at2"/>
<evidence type="ECO:0000313" key="19">
    <source>
        <dbReference type="EMBL" id="TBN06563.1"/>
    </source>
</evidence>
<feature type="binding site" evidence="12 15">
    <location>
        <position position="124"/>
    </location>
    <ligand>
        <name>NAD(+)</name>
        <dbReference type="ChEBI" id="CHEBI:57540"/>
    </ligand>
</feature>
<comment type="caution">
    <text evidence="19">The sequence shown here is derived from an EMBL/GenBank/DDBJ whole genome shotgun (WGS) entry which is preliminary data.</text>
</comment>
<dbReference type="CDD" id="cd06572">
    <property type="entry name" value="Histidinol_dh"/>
    <property type="match status" value="1"/>
</dbReference>
<dbReference type="Gene3D" id="1.20.5.1300">
    <property type="match status" value="1"/>
</dbReference>
<evidence type="ECO:0000256" key="14">
    <source>
        <dbReference type="PIRSR" id="PIRSR000099-1"/>
    </source>
</evidence>
<reference evidence="19 20" key="1">
    <citation type="submission" date="2019-02" db="EMBL/GenBank/DDBJ databases">
        <title>Hyunsoonleella sp., isolated from marine sediment.</title>
        <authorList>
            <person name="Liu B.-T."/>
        </authorList>
    </citation>
    <scope>NUCLEOTIDE SEQUENCE [LARGE SCALE GENOMIC DNA]</scope>
    <source>
        <strain evidence="19 20">T58</strain>
    </source>
</reference>
<feature type="binding site" evidence="12 17">
    <location>
        <position position="415"/>
    </location>
    <ligand>
        <name>Zn(2+)</name>
        <dbReference type="ChEBI" id="CHEBI:29105"/>
    </ligand>
</feature>
<evidence type="ECO:0000256" key="4">
    <source>
        <dbReference type="ARBA" id="ARBA00012965"/>
    </source>
</evidence>
<evidence type="ECO:0000256" key="13">
    <source>
        <dbReference type="PIRNR" id="PIRNR000099"/>
    </source>
</evidence>
<feature type="active site" description="Proton acceptor" evidence="12 14">
    <location>
        <position position="323"/>
    </location>
</feature>
<evidence type="ECO:0000256" key="3">
    <source>
        <dbReference type="ARBA" id="ARBA00010178"/>
    </source>
</evidence>
<dbReference type="Gene3D" id="3.40.50.1980">
    <property type="entry name" value="Nitrogenase molybdenum iron protein domain"/>
    <property type="match status" value="2"/>
</dbReference>
<dbReference type="PANTHER" id="PTHR21256:SF2">
    <property type="entry name" value="HISTIDINE BIOSYNTHESIS TRIFUNCTIONAL PROTEIN"/>
    <property type="match status" value="1"/>
</dbReference>
<dbReference type="GO" id="GO:0008270">
    <property type="term" value="F:zinc ion binding"/>
    <property type="evidence" value="ECO:0007669"/>
    <property type="project" value="UniProtKB-UniRule"/>
</dbReference>
<dbReference type="InterPro" id="IPR001692">
    <property type="entry name" value="Histidinol_DH_CS"/>
</dbReference>
<evidence type="ECO:0000256" key="7">
    <source>
        <dbReference type="ARBA" id="ARBA00022833"/>
    </source>
</evidence>
<dbReference type="UniPathway" id="UPA00031">
    <property type="reaction ID" value="UER00014"/>
</dbReference>
<keyword evidence="20" id="KW-1185">Reference proteome</keyword>
<evidence type="ECO:0000256" key="18">
    <source>
        <dbReference type="RuleBase" id="RU004175"/>
    </source>
</evidence>
<keyword evidence="9 12" id="KW-0520">NAD</keyword>
<dbReference type="NCBIfam" id="TIGR00069">
    <property type="entry name" value="hisD"/>
    <property type="match status" value="1"/>
</dbReference>
<feature type="binding site" evidence="12 16">
    <location>
        <position position="323"/>
    </location>
    <ligand>
        <name>substrate</name>
    </ligand>
</feature>
<dbReference type="RefSeq" id="WP_130962550.1">
    <property type="nucleotide sequence ID" value="NZ_SIRT01000001.1"/>
</dbReference>
<dbReference type="PANTHER" id="PTHR21256">
    <property type="entry name" value="HISTIDINOL DEHYDROGENASE HDH"/>
    <property type="match status" value="1"/>
</dbReference>
<evidence type="ECO:0000256" key="12">
    <source>
        <dbReference type="HAMAP-Rule" id="MF_01024"/>
    </source>
</evidence>
<keyword evidence="8 12" id="KW-0560">Oxidoreductase</keyword>
<feature type="binding site" evidence="12 16">
    <location>
        <position position="415"/>
    </location>
    <ligand>
        <name>substrate</name>
    </ligand>
</feature>
<evidence type="ECO:0000256" key="17">
    <source>
        <dbReference type="PIRSR" id="PIRSR000099-4"/>
    </source>
</evidence>
<keyword evidence="6 12" id="KW-0479">Metal-binding</keyword>
<gene>
    <name evidence="12 19" type="primary">hisD</name>
    <name evidence="19" type="ORF">EYD45_01375</name>
</gene>
<comment type="cofactor">
    <cofactor evidence="12 17">
        <name>Zn(2+)</name>
        <dbReference type="ChEBI" id="CHEBI:29105"/>
    </cofactor>
    <text evidence="12 17">Binds 1 zinc ion per subunit.</text>
</comment>
<dbReference type="PRINTS" id="PR00083">
    <property type="entry name" value="HOLDHDRGNASE"/>
</dbReference>
<dbReference type="SUPFAM" id="SSF53720">
    <property type="entry name" value="ALDH-like"/>
    <property type="match status" value="1"/>
</dbReference>
<proteinExistence type="inferred from homology"/>
<feature type="binding site" evidence="12 16">
    <location>
        <position position="410"/>
    </location>
    <ligand>
        <name>substrate</name>
    </ligand>
</feature>